<keyword evidence="2" id="KW-0732">Signal</keyword>
<accession>A0ABS6ASQ6</accession>
<dbReference type="RefSeq" id="WP_215916004.1">
    <property type="nucleotide sequence ID" value="NZ_JAHKNI010000002.1"/>
</dbReference>
<evidence type="ECO:0000256" key="2">
    <source>
        <dbReference type="SAM" id="SignalP"/>
    </source>
</evidence>
<feature type="chain" id="PRO_5047173124" evidence="2">
    <location>
        <begin position="27"/>
        <end position="79"/>
    </location>
</feature>
<evidence type="ECO:0000313" key="4">
    <source>
        <dbReference type="Proteomes" id="UP000733379"/>
    </source>
</evidence>
<reference evidence="3 4" key="1">
    <citation type="submission" date="2021-06" db="EMBL/GenBank/DDBJ databases">
        <title>Actinomycetes sequencing.</title>
        <authorList>
            <person name="Shan Q."/>
        </authorList>
    </citation>
    <scope>NUCLEOTIDE SEQUENCE [LARGE SCALE GENOMIC DNA]</scope>
    <source>
        <strain evidence="3 4">NEAU-G5</strain>
    </source>
</reference>
<evidence type="ECO:0000256" key="1">
    <source>
        <dbReference type="SAM" id="MobiDB-lite"/>
    </source>
</evidence>
<name>A0ABS6ASQ6_9NOCA</name>
<dbReference type="EMBL" id="JAHKNI010000002">
    <property type="protein sequence ID" value="MBU3061068.1"/>
    <property type="molecule type" value="Genomic_DNA"/>
</dbReference>
<comment type="caution">
    <text evidence="3">The sequence shown here is derived from an EMBL/GenBank/DDBJ whole genome shotgun (WGS) entry which is preliminary data.</text>
</comment>
<organism evidence="3 4">
    <name type="scientific">Nocardia albiluteola</name>
    <dbReference type="NCBI Taxonomy" id="2842303"/>
    <lineage>
        <taxon>Bacteria</taxon>
        <taxon>Bacillati</taxon>
        <taxon>Actinomycetota</taxon>
        <taxon>Actinomycetes</taxon>
        <taxon>Mycobacteriales</taxon>
        <taxon>Nocardiaceae</taxon>
        <taxon>Nocardia</taxon>
    </lineage>
</organism>
<feature type="region of interest" description="Disordered" evidence="1">
    <location>
        <begin position="37"/>
        <end position="62"/>
    </location>
</feature>
<feature type="signal peptide" evidence="2">
    <location>
        <begin position="1"/>
        <end position="26"/>
    </location>
</feature>
<keyword evidence="4" id="KW-1185">Reference proteome</keyword>
<gene>
    <name evidence="3" type="ORF">KO481_05975</name>
</gene>
<feature type="compositionally biased region" description="Polar residues" evidence="1">
    <location>
        <begin position="51"/>
        <end position="62"/>
    </location>
</feature>
<sequence length="79" mass="7715">MTIKRFALYSVAAVAIGMLGTGTAAAAAEITLQPAPTAPAAPAAHDNATAQQVASVPSTGSANLLPKLMCGVDGYKGAC</sequence>
<evidence type="ECO:0000313" key="3">
    <source>
        <dbReference type="EMBL" id="MBU3061068.1"/>
    </source>
</evidence>
<feature type="compositionally biased region" description="Low complexity" evidence="1">
    <location>
        <begin position="37"/>
        <end position="50"/>
    </location>
</feature>
<proteinExistence type="predicted"/>
<protein>
    <submittedName>
        <fullName evidence="3">Uncharacterized protein</fullName>
    </submittedName>
</protein>
<dbReference type="Proteomes" id="UP000733379">
    <property type="component" value="Unassembled WGS sequence"/>
</dbReference>